<evidence type="ECO:0000313" key="3">
    <source>
        <dbReference type="Proteomes" id="UP000598467"/>
    </source>
</evidence>
<proteinExistence type="predicted"/>
<dbReference type="AlphaFoldDB" id="A0A926S8L4"/>
<comment type="caution">
    <text evidence="2">The sequence shown here is derived from an EMBL/GenBank/DDBJ whole genome shotgun (WGS) entry which is preliminary data.</text>
</comment>
<evidence type="ECO:0000256" key="1">
    <source>
        <dbReference type="SAM" id="MobiDB-lite"/>
    </source>
</evidence>
<feature type="compositionally biased region" description="Low complexity" evidence="1">
    <location>
        <begin position="1"/>
        <end position="15"/>
    </location>
</feature>
<dbReference type="Proteomes" id="UP000598467">
    <property type="component" value="Unassembled WGS sequence"/>
</dbReference>
<feature type="region of interest" description="Disordered" evidence="1">
    <location>
        <begin position="1"/>
        <end position="46"/>
    </location>
</feature>
<protein>
    <submittedName>
        <fullName evidence="2">Uncharacterized protein</fullName>
    </submittedName>
</protein>
<gene>
    <name evidence="2" type="ORF">HK439_26065</name>
</gene>
<organism evidence="2 3">
    <name type="scientific">Roseibium aggregatum</name>
    <dbReference type="NCBI Taxonomy" id="187304"/>
    <lineage>
        <taxon>Bacteria</taxon>
        <taxon>Pseudomonadati</taxon>
        <taxon>Pseudomonadota</taxon>
        <taxon>Alphaproteobacteria</taxon>
        <taxon>Hyphomicrobiales</taxon>
        <taxon>Stappiaceae</taxon>
        <taxon>Roseibium</taxon>
    </lineage>
</organism>
<accession>A0A926S8L4</accession>
<dbReference type="RefSeq" id="WP_190294411.1">
    <property type="nucleotide sequence ID" value="NZ_JABFCZ010000058.1"/>
</dbReference>
<feature type="compositionally biased region" description="Basic and acidic residues" evidence="1">
    <location>
        <begin position="16"/>
        <end position="25"/>
    </location>
</feature>
<reference evidence="2" key="1">
    <citation type="submission" date="2020-05" db="EMBL/GenBank/DDBJ databases">
        <title>Identification of trans-AT polyketide cluster in two marine bacteria, producers of a novel glutaramide-containing polyketide sesbanimide D and analogs.</title>
        <authorList>
            <person name="Kacar D."/>
            <person name="Rodriguez P."/>
            <person name="Canedo L."/>
            <person name="Gonzalez E."/>
            <person name="Galan B."/>
            <person name="De La Calle F."/>
            <person name="Garcia J.L."/>
        </authorList>
    </citation>
    <scope>NUCLEOTIDE SEQUENCE</scope>
    <source>
        <strain evidence="2">PHM038</strain>
    </source>
</reference>
<evidence type="ECO:0000313" key="2">
    <source>
        <dbReference type="EMBL" id="MBD1549730.1"/>
    </source>
</evidence>
<sequence length="46" mass="4760">MNALAKAASAALARNKSSEQSEGKADWLSPLMRRPGEADTAVSASN</sequence>
<name>A0A926S8L4_9HYPH</name>
<dbReference type="EMBL" id="JABFCZ010000058">
    <property type="protein sequence ID" value="MBD1549730.1"/>
    <property type="molecule type" value="Genomic_DNA"/>
</dbReference>